<keyword evidence="4" id="KW-0812">Transmembrane</keyword>
<keyword evidence="7" id="KW-1185">Reference proteome</keyword>
<dbReference type="Pfam" id="PF01553">
    <property type="entry name" value="Acyltransferase"/>
    <property type="match status" value="1"/>
</dbReference>
<keyword evidence="3 6" id="KW-0012">Acyltransferase</keyword>
<organism evidence="6 7">
    <name type="scientific">Cruoricaptor ignavus</name>
    <dbReference type="NCBI Taxonomy" id="1118202"/>
    <lineage>
        <taxon>Bacteria</taxon>
        <taxon>Pseudomonadati</taxon>
        <taxon>Bacteroidota</taxon>
        <taxon>Flavobacteriia</taxon>
        <taxon>Flavobacteriales</taxon>
        <taxon>Weeksellaceae</taxon>
        <taxon>Cruoricaptor</taxon>
    </lineage>
</organism>
<dbReference type="SUPFAM" id="SSF69593">
    <property type="entry name" value="Glycerol-3-phosphate (1)-acyltransferase"/>
    <property type="match status" value="1"/>
</dbReference>
<dbReference type="OrthoDB" id="9803035at2"/>
<dbReference type="EMBL" id="FQYI01000003">
    <property type="protein sequence ID" value="SHI66919.1"/>
    <property type="molecule type" value="Genomic_DNA"/>
</dbReference>
<evidence type="ECO:0000256" key="4">
    <source>
        <dbReference type="SAM" id="Phobius"/>
    </source>
</evidence>
<evidence type="ECO:0000256" key="1">
    <source>
        <dbReference type="ARBA" id="ARBA00005189"/>
    </source>
</evidence>
<evidence type="ECO:0000256" key="2">
    <source>
        <dbReference type="ARBA" id="ARBA00022679"/>
    </source>
</evidence>
<dbReference type="AlphaFoldDB" id="A0A1M6D130"/>
<sequence>MPAIFNYLWRLWIILVAAVLFLLFFLPVYLLSIRKEHYKFAYFFVRTWCRCVFAAAGFRYELIRKTSKQLIDNQPYIIISNHYSIMDIMLIPILFPRHPVSFVGKAELAKIPFFATIYKRICILVDRKSARSRHAVYGKTAERLRAGTSVIIFPEGGVPDDTSVLLDDFKNGAFSISAGENVPIAVLALGGLKEMFPFDNSRGYPGKAMAFFLDILQPNPDFLKTKEAAHGMISDALRQYYLKKN</sequence>
<dbReference type="GO" id="GO:0003841">
    <property type="term" value="F:1-acylglycerol-3-phosphate O-acyltransferase activity"/>
    <property type="evidence" value="ECO:0007669"/>
    <property type="project" value="TreeGrafter"/>
</dbReference>
<feature type="transmembrane region" description="Helical" evidence="4">
    <location>
        <begin position="12"/>
        <end position="31"/>
    </location>
</feature>
<dbReference type="GO" id="GO:0006654">
    <property type="term" value="P:phosphatidic acid biosynthetic process"/>
    <property type="evidence" value="ECO:0007669"/>
    <property type="project" value="TreeGrafter"/>
</dbReference>
<gene>
    <name evidence="6" type="ORF">SAMN05443429_10377</name>
</gene>
<keyword evidence="4" id="KW-0472">Membrane</keyword>
<dbReference type="STRING" id="1118202.SAMN05443429_10377"/>
<keyword evidence="4" id="KW-1133">Transmembrane helix</keyword>
<evidence type="ECO:0000256" key="3">
    <source>
        <dbReference type="ARBA" id="ARBA00023315"/>
    </source>
</evidence>
<protein>
    <submittedName>
        <fullName evidence="6">1-acyl-sn-glycerol-3-phosphate acyltransferase</fullName>
    </submittedName>
</protein>
<dbReference type="RefSeq" id="WP_073178778.1">
    <property type="nucleotide sequence ID" value="NZ_FQYI01000003.1"/>
</dbReference>
<keyword evidence="2 6" id="KW-0808">Transferase</keyword>
<evidence type="ECO:0000259" key="5">
    <source>
        <dbReference type="SMART" id="SM00563"/>
    </source>
</evidence>
<dbReference type="SMART" id="SM00563">
    <property type="entry name" value="PlsC"/>
    <property type="match status" value="1"/>
</dbReference>
<accession>A0A1M6D130</accession>
<dbReference type="InterPro" id="IPR002123">
    <property type="entry name" value="Plipid/glycerol_acylTrfase"/>
</dbReference>
<comment type="pathway">
    <text evidence="1">Lipid metabolism.</text>
</comment>
<dbReference type="PANTHER" id="PTHR10434:SF11">
    <property type="entry name" value="1-ACYL-SN-GLYCEROL-3-PHOSPHATE ACYLTRANSFERASE"/>
    <property type="match status" value="1"/>
</dbReference>
<evidence type="ECO:0000313" key="7">
    <source>
        <dbReference type="Proteomes" id="UP000184335"/>
    </source>
</evidence>
<evidence type="ECO:0000313" key="6">
    <source>
        <dbReference type="EMBL" id="SHI66919.1"/>
    </source>
</evidence>
<name>A0A1M6D130_9FLAO</name>
<dbReference type="PANTHER" id="PTHR10434">
    <property type="entry name" value="1-ACYL-SN-GLYCEROL-3-PHOSPHATE ACYLTRANSFERASE"/>
    <property type="match status" value="1"/>
</dbReference>
<proteinExistence type="predicted"/>
<dbReference type="CDD" id="cd07989">
    <property type="entry name" value="LPLAT_AGPAT-like"/>
    <property type="match status" value="1"/>
</dbReference>
<dbReference type="Proteomes" id="UP000184335">
    <property type="component" value="Unassembled WGS sequence"/>
</dbReference>
<reference evidence="6 7" key="1">
    <citation type="submission" date="2016-11" db="EMBL/GenBank/DDBJ databases">
        <authorList>
            <person name="Jaros S."/>
            <person name="Januszkiewicz K."/>
            <person name="Wedrychowicz H."/>
        </authorList>
    </citation>
    <scope>NUCLEOTIDE SEQUENCE [LARGE SCALE GENOMIC DNA]</scope>
    <source>
        <strain evidence="6 7">DSM 25479</strain>
    </source>
</reference>
<feature type="domain" description="Phospholipid/glycerol acyltransferase" evidence="5">
    <location>
        <begin position="76"/>
        <end position="192"/>
    </location>
</feature>